<name>W0E039_MARPU</name>
<dbReference type="EMBL" id="CP007031">
    <property type="protein sequence ID" value="AHF04072.1"/>
    <property type="molecule type" value="Genomic_DNA"/>
</dbReference>
<organism evidence="1 2">
    <name type="scientific">Marichromatium purpuratum 984</name>
    <dbReference type="NCBI Taxonomy" id="765910"/>
    <lineage>
        <taxon>Bacteria</taxon>
        <taxon>Pseudomonadati</taxon>
        <taxon>Pseudomonadota</taxon>
        <taxon>Gammaproteobacteria</taxon>
        <taxon>Chromatiales</taxon>
        <taxon>Chromatiaceae</taxon>
        <taxon>Marichromatium</taxon>
    </lineage>
</organism>
<evidence type="ECO:0000313" key="2">
    <source>
        <dbReference type="Proteomes" id="UP000005275"/>
    </source>
</evidence>
<dbReference type="STRING" id="765910.MARPU_09485"/>
<evidence type="ECO:0000313" key="1">
    <source>
        <dbReference type="EMBL" id="AHF04072.1"/>
    </source>
</evidence>
<dbReference type="HOGENOM" id="CLU_023856_0_0_6"/>
<dbReference type="Proteomes" id="UP000005275">
    <property type="component" value="Chromosome"/>
</dbReference>
<keyword evidence="2" id="KW-1185">Reference proteome</keyword>
<proteinExistence type="predicted"/>
<dbReference type="eggNOG" id="ENOG502Z7RQ">
    <property type="taxonomic scope" value="Bacteria"/>
</dbReference>
<accession>W0E039</accession>
<dbReference type="AlphaFoldDB" id="W0E039"/>
<dbReference type="KEGG" id="mpur:MARPU_09485"/>
<gene>
    <name evidence="1" type="ORF">MARPU_09485</name>
</gene>
<protein>
    <submittedName>
        <fullName evidence="1">Uncharacterized protein</fullName>
    </submittedName>
</protein>
<reference evidence="1 2" key="1">
    <citation type="submission" date="2013-12" db="EMBL/GenBank/DDBJ databases">
        <authorList>
            <consortium name="DOE Joint Genome Institute"/>
            <person name="Bryant D.A."/>
            <person name="Huntemann M."/>
            <person name="Han J."/>
            <person name="Chen A."/>
            <person name="Kyrpides N."/>
            <person name="Mavromatis K."/>
            <person name="Markowitz V."/>
            <person name="Palaniappan K."/>
            <person name="Ivanova N."/>
            <person name="Schaumberg A."/>
            <person name="Pati A."/>
            <person name="Liolios K."/>
            <person name="Nordberg H.P."/>
            <person name="Cantor M.N."/>
            <person name="Hua S.X."/>
            <person name="Woyke T."/>
        </authorList>
    </citation>
    <scope>NUCLEOTIDE SEQUENCE [LARGE SCALE GENOMIC DNA]</scope>
    <source>
        <strain evidence="1 2">984</strain>
    </source>
</reference>
<sequence>MRLTGYAAPANPDCPPGTTYEAWRGCVEPGDTGLPSTGTTGEWVTRQVAYTPALGQPIRGTAVLAGAATTEAASATLTLTDGVLGVDLTRSLSSPIVPGSVRLRLGGWLYRDRGDGKLYDDAGAAIADLDYATGRAALRRWPGGASVPPTVESCLTSYGQWGQIAASFRTATAPLKPEALQVVATTLEGTQLIATADADGRIQGEGIEGRVDYAVGVAAVHFRQRNAEDTDWEPLAVDPTTLRYNAVAYSYLPLDADILGIDGTRLPADGRVPIYRPGDLVMILHAAETALSPSAGVAAALGRTRLAWVRVTDATGAVVSGERYQLDRAAGQIMFPDLAGLTLPLTVRHTVGDLRQVTDAQISGWLALSRPLTHDYPAGETIVAGCLIIGDRRARVSATWDQASWSGAWADAPSGSAATATLNLIDHPIQVTNEGCDTDRWVLRCTNAASDQWELISENRGLVWQGVYAPGGEDIAPINPRTRIDLGGGSYSAGAPYMTIPAAANGGGWSTGNVVRIDTVGAIAEFWVARSIQQSDEPVDPAAADGCEIHALGNIDRP</sequence>